<dbReference type="RefSeq" id="WP_054467361.1">
    <property type="nucleotide sequence ID" value="NZ_CP159837.1"/>
</dbReference>
<dbReference type="EMBL" id="CP159837">
    <property type="protein sequence ID" value="XCM36499.1"/>
    <property type="molecule type" value="Genomic_DNA"/>
</dbReference>
<protein>
    <submittedName>
        <fullName evidence="1">Uncharacterized protein</fullName>
    </submittedName>
</protein>
<evidence type="ECO:0000313" key="1">
    <source>
        <dbReference type="EMBL" id="XCM36499.1"/>
    </source>
</evidence>
<name>A0AAU8JBC5_9CYAN</name>
<organism evidence="1">
    <name type="scientific">Planktothricoides raciborskii GIHE-MW2</name>
    <dbReference type="NCBI Taxonomy" id="2792601"/>
    <lineage>
        <taxon>Bacteria</taxon>
        <taxon>Bacillati</taxon>
        <taxon>Cyanobacteriota</taxon>
        <taxon>Cyanophyceae</taxon>
        <taxon>Oscillatoriophycideae</taxon>
        <taxon>Oscillatoriales</taxon>
        <taxon>Oscillatoriaceae</taxon>
        <taxon>Planktothricoides</taxon>
    </lineage>
</organism>
<gene>
    <name evidence="1" type="ORF">ABWT76_005262</name>
</gene>
<sequence length="62" mass="7146">MAENRSWVRAKHSGNYVNGENPELTARRRSLLEEYALPLQRKTDLGFGQSIRVIMLTVKTEN</sequence>
<dbReference type="AlphaFoldDB" id="A0AAU8JBC5"/>
<reference evidence="1" key="1">
    <citation type="submission" date="2024-07" db="EMBL/GenBank/DDBJ databases">
        <authorList>
            <person name="Kim Y.J."/>
            <person name="Jeong J.Y."/>
        </authorList>
    </citation>
    <scope>NUCLEOTIDE SEQUENCE</scope>
    <source>
        <strain evidence="1">GIHE-MW2</strain>
    </source>
</reference>
<accession>A0AAU8JBC5</accession>
<proteinExistence type="predicted"/>